<dbReference type="InterPro" id="IPR018728">
    <property type="entry name" value="DUF2268"/>
</dbReference>
<sequence length="296" mass="31649">MKITVLDTYSAMRAILQRPVAERAGLLEEMWRPAAGMYRHFPGPVDLVAMHAASSGFPLDRDTDTCLDALERLHAADAWGRIEEALRHAADRLAVGLQRVDLPEVRVLLVVGDPGDRIFLDEALGLTANGSVTGYLYLNVWPSPENLDRLEAMAVHEFDHNVRYAPGGVLWDPATVTVGEQIVSEGLADALAREMYGDELGPARIGVPHRHDDALFAAVAGGLDVTGMQNFASWVLGDAIAGRFGAPPLGLPTGAGYAVGNRLVDTYLAERGITAAEAVHADAREVISVGLAADRG</sequence>
<organism evidence="2 3">
    <name type="scientific">Tsukamurella sputi</name>
    <dbReference type="NCBI Taxonomy" id="2591848"/>
    <lineage>
        <taxon>Bacteria</taxon>
        <taxon>Bacillati</taxon>
        <taxon>Actinomycetota</taxon>
        <taxon>Actinomycetes</taxon>
        <taxon>Mycobacteriales</taxon>
        <taxon>Tsukamurellaceae</taxon>
        <taxon>Tsukamurella</taxon>
    </lineage>
</organism>
<protein>
    <submittedName>
        <fullName evidence="2">Peptidase</fullName>
    </submittedName>
</protein>
<dbReference type="EMBL" id="VIGV01000002">
    <property type="protein sequence ID" value="TWS24756.1"/>
    <property type="molecule type" value="Genomic_DNA"/>
</dbReference>
<evidence type="ECO:0000313" key="2">
    <source>
        <dbReference type="EMBL" id="TWS24756.1"/>
    </source>
</evidence>
<dbReference type="AlphaFoldDB" id="A0A5C5RP19"/>
<feature type="domain" description="DUF2268" evidence="1">
    <location>
        <begin position="97"/>
        <end position="287"/>
    </location>
</feature>
<reference evidence="2 3" key="2">
    <citation type="submission" date="2019-08" db="EMBL/GenBank/DDBJ databases">
        <title>Tsukamurella conjunctivitidis sp. nov., Tsukamurella assacharolytica sp. nov. and Tsukamurella sputae sp. nov. isolated from patients with conjunctivitis, bacteraemia (lymphoma) and respiratory infection (sputum) in Hong Kong.</title>
        <authorList>
            <person name="Fok K.M.N."/>
            <person name="Fong J.Y.H."/>
        </authorList>
    </citation>
    <scope>NUCLEOTIDE SEQUENCE [LARGE SCALE GENOMIC DNA]</scope>
    <source>
        <strain evidence="2 3">HKU70</strain>
    </source>
</reference>
<comment type="caution">
    <text evidence="2">The sequence shown here is derived from an EMBL/GenBank/DDBJ whole genome shotgun (WGS) entry which is preliminary data.</text>
</comment>
<dbReference type="RefSeq" id="WP_146432131.1">
    <property type="nucleotide sequence ID" value="NZ_VIGV01000002.1"/>
</dbReference>
<dbReference type="Pfam" id="PF10026">
    <property type="entry name" value="DUF2268"/>
    <property type="match status" value="1"/>
</dbReference>
<keyword evidence="3" id="KW-1185">Reference proteome</keyword>
<proteinExistence type="predicted"/>
<gene>
    <name evidence="2" type="ORF">FK268_05770</name>
</gene>
<dbReference type="Proteomes" id="UP000319792">
    <property type="component" value="Unassembled WGS sequence"/>
</dbReference>
<name>A0A5C5RP19_9ACTN</name>
<accession>A0A5C5RP19</accession>
<evidence type="ECO:0000313" key="3">
    <source>
        <dbReference type="Proteomes" id="UP000319792"/>
    </source>
</evidence>
<reference evidence="2 3" key="1">
    <citation type="submission" date="2019-06" db="EMBL/GenBank/DDBJ databases">
        <authorList>
            <person name="Teng J.L.L."/>
            <person name="Lee H.H."/>
            <person name="Lau S.K.P."/>
            <person name="Woo P.C.Y."/>
        </authorList>
    </citation>
    <scope>NUCLEOTIDE SEQUENCE [LARGE SCALE GENOMIC DNA]</scope>
    <source>
        <strain evidence="2 3">HKU70</strain>
    </source>
</reference>
<dbReference type="OrthoDB" id="3172031at2"/>
<evidence type="ECO:0000259" key="1">
    <source>
        <dbReference type="Pfam" id="PF10026"/>
    </source>
</evidence>